<evidence type="ECO:0008006" key="7">
    <source>
        <dbReference type="Google" id="ProtNLM"/>
    </source>
</evidence>
<sequence>MKERILDRISSPSDLKDLTPAQLGQLATDIRDEMVLVTSKNGGHLAPNLGVVELTIGLHLAIDTPKDKIVWDVGHQSYVHKLLTGRRDKFSTLRQYAGLSGFPKQSESPHDCFDTGHASNSLSIALGMAQARDQLESDETIVAVIGDGSMTGGLAFEALNQAGHVKASLIVILNDNEMSIDGNVGALSSYLDRIRLDPTYNRFRHDVESALRCIPAVGEKMISFGETWKTAIKQFLVPGMLFEDLGFKYIGPIDGHDIKAVENSVQMAKTIGGPILIHA</sequence>
<proteinExistence type="predicted"/>
<dbReference type="SUPFAM" id="SSF52518">
    <property type="entry name" value="Thiamin diphosphate-binding fold (THDP-binding)"/>
    <property type="match status" value="1"/>
</dbReference>
<keyword evidence="4" id="KW-0460">Magnesium</keyword>
<comment type="subunit">
    <text evidence="2">Homodimer.</text>
</comment>
<dbReference type="CDD" id="cd02007">
    <property type="entry name" value="TPP_DXS"/>
    <property type="match status" value="1"/>
</dbReference>
<dbReference type="AlphaFoldDB" id="A0A0F8X5H0"/>
<dbReference type="GO" id="GO:0019288">
    <property type="term" value="P:isopentenyl diphosphate biosynthetic process, methylerythritol 4-phosphate pathway"/>
    <property type="evidence" value="ECO:0007669"/>
    <property type="project" value="TreeGrafter"/>
</dbReference>
<dbReference type="GO" id="GO:0016114">
    <property type="term" value="P:terpenoid biosynthetic process"/>
    <property type="evidence" value="ECO:0007669"/>
    <property type="project" value="InterPro"/>
</dbReference>
<protein>
    <recommendedName>
        <fullName evidence="7">Transketolase signature 1 domain-containing protein</fullName>
    </recommendedName>
</protein>
<dbReference type="EMBL" id="LAZR01065114">
    <property type="protein sequence ID" value="KKK56195.1"/>
    <property type="molecule type" value="Genomic_DNA"/>
</dbReference>
<dbReference type="GO" id="GO:0005829">
    <property type="term" value="C:cytosol"/>
    <property type="evidence" value="ECO:0007669"/>
    <property type="project" value="TreeGrafter"/>
</dbReference>
<comment type="cofactor">
    <cofactor evidence="1">
        <name>Mg(2+)</name>
        <dbReference type="ChEBI" id="CHEBI:18420"/>
    </cofactor>
</comment>
<feature type="non-terminal residue" evidence="6">
    <location>
        <position position="279"/>
    </location>
</feature>
<evidence type="ECO:0000256" key="5">
    <source>
        <dbReference type="ARBA" id="ARBA00023052"/>
    </source>
</evidence>
<accession>A0A0F8X5H0</accession>
<gene>
    <name evidence="6" type="ORF">LCGC14_3066960</name>
</gene>
<evidence type="ECO:0000256" key="4">
    <source>
        <dbReference type="ARBA" id="ARBA00022842"/>
    </source>
</evidence>
<reference evidence="6" key="1">
    <citation type="journal article" date="2015" name="Nature">
        <title>Complex archaea that bridge the gap between prokaryotes and eukaryotes.</title>
        <authorList>
            <person name="Spang A."/>
            <person name="Saw J.H."/>
            <person name="Jorgensen S.L."/>
            <person name="Zaremba-Niedzwiedzka K."/>
            <person name="Martijn J."/>
            <person name="Lind A.E."/>
            <person name="van Eijk R."/>
            <person name="Schleper C."/>
            <person name="Guy L."/>
            <person name="Ettema T.J."/>
        </authorList>
    </citation>
    <scope>NUCLEOTIDE SEQUENCE</scope>
</reference>
<keyword evidence="3" id="KW-0808">Transferase</keyword>
<evidence type="ECO:0000256" key="3">
    <source>
        <dbReference type="ARBA" id="ARBA00022679"/>
    </source>
</evidence>
<name>A0A0F8X5H0_9ZZZZ</name>
<dbReference type="Gene3D" id="3.40.50.970">
    <property type="match status" value="1"/>
</dbReference>
<dbReference type="InterPro" id="IPR005477">
    <property type="entry name" value="Dxylulose-5-P_synthase"/>
</dbReference>
<dbReference type="PANTHER" id="PTHR43322:SF5">
    <property type="entry name" value="1-DEOXY-D-XYLULOSE-5-PHOSPHATE SYNTHASE, CHLOROPLASTIC"/>
    <property type="match status" value="1"/>
</dbReference>
<evidence type="ECO:0000313" key="6">
    <source>
        <dbReference type="EMBL" id="KKK56195.1"/>
    </source>
</evidence>
<dbReference type="PANTHER" id="PTHR43322">
    <property type="entry name" value="1-D-DEOXYXYLULOSE 5-PHOSPHATE SYNTHASE-RELATED"/>
    <property type="match status" value="1"/>
</dbReference>
<organism evidence="6">
    <name type="scientific">marine sediment metagenome</name>
    <dbReference type="NCBI Taxonomy" id="412755"/>
    <lineage>
        <taxon>unclassified sequences</taxon>
        <taxon>metagenomes</taxon>
        <taxon>ecological metagenomes</taxon>
    </lineage>
</organism>
<dbReference type="Pfam" id="PF13292">
    <property type="entry name" value="DXP_synthase_N"/>
    <property type="match status" value="1"/>
</dbReference>
<evidence type="ECO:0000256" key="1">
    <source>
        <dbReference type="ARBA" id="ARBA00001946"/>
    </source>
</evidence>
<evidence type="ECO:0000256" key="2">
    <source>
        <dbReference type="ARBA" id="ARBA00011738"/>
    </source>
</evidence>
<dbReference type="GO" id="GO:0008661">
    <property type="term" value="F:1-deoxy-D-xylulose-5-phosphate synthase activity"/>
    <property type="evidence" value="ECO:0007669"/>
    <property type="project" value="InterPro"/>
</dbReference>
<comment type="caution">
    <text evidence="6">The sequence shown here is derived from an EMBL/GenBank/DDBJ whole genome shotgun (WGS) entry which is preliminary data.</text>
</comment>
<keyword evidence="5" id="KW-0786">Thiamine pyrophosphate</keyword>
<dbReference type="InterPro" id="IPR029061">
    <property type="entry name" value="THDP-binding"/>
</dbReference>